<dbReference type="GO" id="GO:0006508">
    <property type="term" value="P:proteolysis"/>
    <property type="evidence" value="ECO:0007669"/>
    <property type="project" value="InterPro"/>
</dbReference>
<evidence type="ECO:0000256" key="3">
    <source>
        <dbReference type="ARBA" id="ARBA00022722"/>
    </source>
</evidence>
<dbReference type="SUPFAM" id="SSF56672">
    <property type="entry name" value="DNA/RNA polymerases"/>
    <property type="match status" value="1"/>
</dbReference>
<evidence type="ECO:0000256" key="1">
    <source>
        <dbReference type="ARBA" id="ARBA00022679"/>
    </source>
</evidence>
<dbReference type="InterPro" id="IPR055510">
    <property type="entry name" value="DUF7083"/>
</dbReference>
<dbReference type="Pfam" id="PF00078">
    <property type="entry name" value="RVT_1"/>
    <property type="match status" value="1"/>
</dbReference>
<keyword evidence="2" id="KW-0548">Nucleotidyltransferase</keyword>
<dbReference type="FunFam" id="3.30.420.10:FF:000063">
    <property type="entry name" value="Retrovirus-related Pol polyprotein from transposon 297-like Protein"/>
    <property type="match status" value="1"/>
</dbReference>
<dbReference type="FunFam" id="1.10.340.70:FF:000003">
    <property type="entry name" value="Protein CBG25708"/>
    <property type="match status" value="1"/>
</dbReference>
<feature type="domain" description="Peptidase A2" evidence="8">
    <location>
        <begin position="344"/>
        <end position="420"/>
    </location>
</feature>
<evidence type="ECO:0008006" key="13">
    <source>
        <dbReference type="Google" id="ProtNLM"/>
    </source>
</evidence>
<dbReference type="CDD" id="cd05484">
    <property type="entry name" value="retropepsin_like_LTR_2"/>
    <property type="match status" value="1"/>
</dbReference>
<dbReference type="Pfam" id="PF13975">
    <property type="entry name" value="gag-asp_proteas"/>
    <property type="match status" value="1"/>
</dbReference>
<evidence type="ECO:0000259" key="10">
    <source>
        <dbReference type="PROSITE" id="PS50994"/>
    </source>
</evidence>
<feature type="domain" description="Integrase catalytic" evidence="10">
    <location>
        <begin position="1063"/>
        <end position="1216"/>
    </location>
</feature>
<evidence type="ECO:0000259" key="9">
    <source>
        <dbReference type="PROSITE" id="PS50878"/>
    </source>
</evidence>
<accession>A0A5J4NV91</accession>
<dbReference type="EMBL" id="QNGE01000702">
    <property type="protein sequence ID" value="KAA3679555.1"/>
    <property type="molecule type" value="Genomic_DNA"/>
</dbReference>
<evidence type="ECO:0000313" key="12">
    <source>
        <dbReference type="Proteomes" id="UP000324629"/>
    </source>
</evidence>
<gene>
    <name evidence="11" type="ORF">DEA37_0004497</name>
</gene>
<dbReference type="CDD" id="cd01647">
    <property type="entry name" value="RT_LTR"/>
    <property type="match status" value="1"/>
</dbReference>
<dbReference type="InterPro" id="IPR041577">
    <property type="entry name" value="RT_RNaseH_2"/>
</dbReference>
<evidence type="ECO:0000256" key="5">
    <source>
        <dbReference type="ARBA" id="ARBA00022801"/>
    </source>
</evidence>
<protein>
    <recommendedName>
        <fullName evidence="13">Reverse transcriptase</fullName>
    </recommendedName>
</protein>
<dbReference type="Gene3D" id="2.40.70.10">
    <property type="entry name" value="Acid Proteases"/>
    <property type="match status" value="1"/>
</dbReference>
<keyword evidence="5" id="KW-0378">Hydrolase</keyword>
<dbReference type="PROSITE" id="PS50878">
    <property type="entry name" value="RT_POL"/>
    <property type="match status" value="1"/>
</dbReference>
<dbReference type="FunFam" id="3.30.70.270:FF:000020">
    <property type="entry name" value="Transposon Tf2-6 polyprotein-like Protein"/>
    <property type="match status" value="1"/>
</dbReference>
<dbReference type="GO" id="GO:0015074">
    <property type="term" value="P:DNA integration"/>
    <property type="evidence" value="ECO:0007669"/>
    <property type="project" value="InterPro"/>
</dbReference>
<dbReference type="InterPro" id="IPR000477">
    <property type="entry name" value="RT_dom"/>
</dbReference>
<feature type="region of interest" description="Disordered" evidence="7">
    <location>
        <begin position="230"/>
        <end position="255"/>
    </location>
</feature>
<dbReference type="PROSITE" id="PS50175">
    <property type="entry name" value="ASP_PROT_RETROV"/>
    <property type="match status" value="1"/>
</dbReference>
<comment type="caution">
    <text evidence="11">The sequence shown here is derived from an EMBL/GenBank/DDBJ whole genome shotgun (WGS) entry which is preliminary data.</text>
</comment>
<dbReference type="GO" id="GO:0003676">
    <property type="term" value="F:nucleic acid binding"/>
    <property type="evidence" value="ECO:0007669"/>
    <property type="project" value="InterPro"/>
</dbReference>
<dbReference type="GO" id="GO:0016779">
    <property type="term" value="F:nucleotidyltransferase activity"/>
    <property type="evidence" value="ECO:0007669"/>
    <property type="project" value="UniProtKB-KW"/>
</dbReference>
<evidence type="ECO:0000256" key="7">
    <source>
        <dbReference type="SAM" id="MobiDB-lite"/>
    </source>
</evidence>
<evidence type="ECO:0000313" key="11">
    <source>
        <dbReference type="EMBL" id="KAA3679555.1"/>
    </source>
</evidence>
<keyword evidence="4" id="KW-0255">Endonuclease</keyword>
<dbReference type="Pfam" id="PF17921">
    <property type="entry name" value="Integrase_H2C2"/>
    <property type="match status" value="1"/>
</dbReference>
<dbReference type="InterPro" id="IPR043502">
    <property type="entry name" value="DNA/RNA_pol_sf"/>
</dbReference>
<dbReference type="InterPro" id="IPR036397">
    <property type="entry name" value="RNaseH_sf"/>
</dbReference>
<dbReference type="SUPFAM" id="SSF53098">
    <property type="entry name" value="Ribonuclease H-like"/>
    <property type="match status" value="1"/>
</dbReference>
<dbReference type="Pfam" id="PF17919">
    <property type="entry name" value="RT_RNaseH_2"/>
    <property type="match status" value="1"/>
</dbReference>
<dbReference type="PROSITE" id="PS50994">
    <property type="entry name" value="INTEGRASE"/>
    <property type="match status" value="1"/>
</dbReference>
<evidence type="ECO:0000256" key="2">
    <source>
        <dbReference type="ARBA" id="ARBA00022695"/>
    </source>
</evidence>
<organism evidence="11 12">
    <name type="scientific">Paragonimus westermani</name>
    <dbReference type="NCBI Taxonomy" id="34504"/>
    <lineage>
        <taxon>Eukaryota</taxon>
        <taxon>Metazoa</taxon>
        <taxon>Spiralia</taxon>
        <taxon>Lophotrochozoa</taxon>
        <taxon>Platyhelminthes</taxon>
        <taxon>Trematoda</taxon>
        <taxon>Digenea</taxon>
        <taxon>Plagiorchiida</taxon>
        <taxon>Troglotremata</taxon>
        <taxon>Troglotrematidae</taxon>
        <taxon>Paragonimus</taxon>
    </lineage>
</organism>
<dbReference type="Gene3D" id="3.30.420.10">
    <property type="entry name" value="Ribonuclease H-like superfamily/Ribonuclease H"/>
    <property type="match status" value="1"/>
</dbReference>
<evidence type="ECO:0000256" key="4">
    <source>
        <dbReference type="ARBA" id="ARBA00022759"/>
    </source>
</evidence>
<reference evidence="11 12" key="1">
    <citation type="journal article" date="2019" name="Gigascience">
        <title>Whole-genome sequence of the oriental lung fluke Paragonimus westermani.</title>
        <authorList>
            <person name="Oey H."/>
            <person name="Zakrzewski M."/>
            <person name="Narain K."/>
            <person name="Devi K.R."/>
            <person name="Agatsuma T."/>
            <person name="Nawaratna S."/>
            <person name="Gobert G.N."/>
            <person name="Jones M.K."/>
            <person name="Ragan M.A."/>
            <person name="McManus D.P."/>
            <person name="Krause L."/>
        </authorList>
    </citation>
    <scope>NUCLEOTIDE SEQUENCE [LARGE SCALE GENOMIC DNA]</scope>
    <source>
        <strain evidence="11 12">IND2009</strain>
    </source>
</reference>
<dbReference type="Gene3D" id="3.30.70.270">
    <property type="match status" value="2"/>
</dbReference>
<dbReference type="InterPro" id="IPR050951">
    <property type="entry name" value="Retrovirus_Pol_polyprotein"/>
</dbReference>
<keyword evidence="3" id="KW-0540">Nuclease</keyword>
<dbReference type="Gene3D" id="1.10.340.70">
    <property type="match status" value="1"/>
</dbReference>
<dbReference type="GO" id="GO:0004519">
    <property type="term" value="F:endonuclease activity"/>
    <property type="evidence" value="ECO:0007669"/>
    <property type="project" value="UniProtKB-KW"/>
</dbReference>
<dbReference type="InterPro" id="IPR012337">
    <property type="entry name" value="RNaseH-like_sf"/>
</dbReference>
<sequence length="1363" mass="153311">MSSDPELKQMMQAQIRLMELITTRFATMGSSTPSVDPPLVDHMARNIHEFLYDPDAGVSFESWYKRYEDVFTVELANRDDETKVRLLLRKLGPAEHVRYSNYILPAEPRTLSFADTVEKLKKIFGDTCSLFNARFQCLQLVKRDNDDFVTYAGLVNRECGRFKLGSLTEDQFRCLVFICGLQAPSYADLRTRLLTMIDQQPETKLEKMVDECGRLINLKRDSAMIQNPDRAPRSVHMVSKPHSPTRTGQASHDKPPSACRYCGAWHFHRFCTFRQHRCQKCHMVGHKDGFCPKRLAARGKPVSVPRFKHHGKPVGRSSSLLATFKVNVAENRKFVSVHINGRPVRLQLDTASDITIISGALWRKLGSPPVHRSSQAATSACGGTVHLTGQLHCSVSFRAATINGTCYVSDSDLNLLGLDWIEQLGLLDLPIRSICNHVRSVDTHGDLSDHILHQFAPVFQNGLGQCTRTQATLHLRQGSQPVFRPKRPVPYAALPLVDQELQRLEQLGVLNPVAYSAWAAPIVVVKKSNGSIRICADFSTGLNASLEANCHPLPVPEDLFTMLNGGTCFAKLDLAEAYFQIEVAPESRELVTINTHRGLFQYTRLPFGVKTAPAIFQQIIDAMISGLPGTAAYLDDIILMGRSTEELHSRIVAVLQRIQDYGFRLKSEKCQFFLPSIKYLGFIFDSAGRHPDPENIRAIQQMPAPNDVATLRSFLGLISYYSSFLSSLHDVRAPLNQLLQKEAKWNWSAECESAFAKLKTMLSSDLLLTHYDPSLPIVLAADASNYGVGAVVSHIFPDGSEKAIAHASRTLSPAEKNYGQIEKEALAIIFAVKKFHKLLYGRHFSLLTDHKPLLSVFGSKKGIPVYSANRLQRWATILLGYDFSIDYRRTEDFGQADGLSRLISNHQVPEDDTVIASLSFENDVRRQLNDAIRGIPVTADDIRNATAEDPAIVQVMEYVRTRWPNFPLSGEIHQLFLRRESSTVEDSCLMFADRVVVPRSLRRAVLHQFHSGHPGTSRMKAIARGFAYWPGMDDHISELVKRCSKCQQAAKLPKKQDPVPWDLPKGPWSRIHLDFAGPINGVMYLVPVDAYSKWPEIVPLHSTTSSTTIAALRKIFSQHGFPEILVSDNGSQFSSAQFRDFCSRSNFQHVFSPPYHPQSNGQAERFVDTLKRALLKSRGEGTMDEILQTFLLVYRSTPNPAAPDGRSPSEVLMGRKLRTVHHALIPTDTLPHQPGQTEAHTEFSIGSPVYVRDYRPTHEEWIDGVVKARRGKVLLEVSVGNSTWIRHRNQLRPRHPDASMRETQQALPLDVLLDTFTIPTVVRSPIPTTDLCADDRLLRRRWTDRVRRPVRPLQVNPRAKRYG</sequence>
<name>A0A5J4NV91_9TREM</name>
<keyword evidence="1" id="KW-0808">Transferase</keyword>
<dbReference type="Proteomes" id="UP000324629">
    <property type="component" value="Unassembled WGS sequence"/>
</dbReference>
<dbReference type="SUPFAM" id="SSF50630">
    <property type="entry name" value="Acid proteases"/>
    <property type="match status" value="1"/>
</dbReference>
<proteinExistence type="predicted"/>
<dbReference type="InterPro" id="IPR041588">
    <property type="entry name" value="Integrase_H2C2"/>
</dbReference>
<evidence type="ECO:0000256" key="6">
    <source>
        <dbReference type="ARBA" id="ARBA00023268"/>
    </source>
</evidence>
<dbReference type="CDD" id="cd09274">
    <property type="entry name" value="RNase_HI_RT_Ty3"/>
    <property type="match status" value="1"/>
</dbReference>
<dbReference type="InterPro" id="IPR034128">
    <property type="entry name" value="K02A2.6-like"/>
</dbReference>
<dbReference type="GO" id="GO:0004190">
    <property type="term" value="F:aspartic-type endopeptidase activity"/>
    <property type="evidence" value="ECO:0007669"/>
    <property type="project" value="InterPro"/>
</dbReference>
<dbReference type="Gene3D" id="3.10.10.10">
    <property type="entry name" value="HIV Type 1 Reverse Transcriptase, subunit A, domain 1"/>
    <property type="match status" value="1"/>
</dbReference>
<feature type="domain" description="Reverse transcriptase" evidence="9">
    <location>
        <begin position="506"/>
        <end position="684"/>
    </location>
</feature>
<dbReference type="InterPro" id="IPR001995">
    <property type="entry name" value="Peptidase_A2_cat"/>
</dbReference>
<evidence type="ECO:0000259" key="8">
    <source>
        <dbReference type="PROSITE" id="PS50175"/>
    </source>
</evidence>
<dbReference type="Pfam" id="PF00665">
    <property type="entry name" value="rve"/>
    <property type="match status" value="1"/>
</dbReference>
<dbReference type="PANTHER" id="PTHR37984">
    <property type="entry name" value="PROTEIN CBG26694"/>
    <property type="match status" value="1"/>
</dbReference>
<dbReference type="InterPro" id="IPR043128">
    <property type="entry name" value="Rev_trsase/Diguanyl_cyclase"/>
</dbReference>
<keyword evidence="12" id="KW-1185">Reference proteome</keyword>
<dbReference type="PANTHER" id="PTHR37984:SF5">
    <property type="entry name" value="PROTEIN NYNRIN-LIKE"/>
    <property type="match status" value="1"/>
</dbReference>
<dbReference type="InterPro" id="IPR001584">
    <property type="entry name" value="Integrase_cat-core"/>
</dbReference>
<dbReference type="InterPro" id="IPR021109">
    <property type="entry name" value="Peptidase_aspartic_dom_sf"/>
</dbReference>
<keyword evidence="6" id="KW-0511">Multifunctional enzyme</keyword>
<dbReference type="Pfam" id="PF23309">
    <property type="entry name" value="DUF7083"/>
    <property type="match status" value="1"/>
</dbReference>